<evidence type="ECO:0000313" key="2">
    <source>
        <dbReference type="Proteomes" id="UP000256923"/>
    </source>
</evidence>
<protein>
    <submittedName>
        <fullName evidence="1">DUF4225 domain-containing protein</fullName>
    </submittedName>
</protein>
<dbReference type="InterPro" id="IPR025320">
    <property type="entry name" value="DUF4225"/>
</dbReference>
<dbReference type="EMBL" id="CP034673">
    <property type="protein sequence ID" value="AZS26971.1"/>
    <property type="molecule type" value="Genomic_DNA"/>
</dbReference>
<sequence>MARPDLYEFWEVQKATKNLTMQASILSQRHIKNGALRSKFTREIDVFGQCLVEDFENGRKTKNQVFNEVQKENRNLLDQGKLIAQKGIGLIAGVMQTVAGGATCYYSAGMLCAVYGAPLALHGANNIYENGKYFVDGDENATGLVRQGYQNAAQFIGFDQHVGNMAYYGVDLGLSFRGAFGRSTTVKPPSASNELHYAPNLLPLKPVQTWNRRQHAKRFKLFRYSSEDYLRGYQATSKAALGAEALGDAATLEQLYKESNN</sequence>
<reference evidence="1 2" key="1">
    <citation type="submission" date="2018-12" db="EMBL/GenBank/DDBJ databases">
        <title>Characterization and Draft Genome of Vibrio anguillarum J360 Marine Pathogen Isolated from an Outbreak in Lumpfish (Cyclopterus lumpus).</title>
        <authorList>
            <person name="Vasquez J.I."/>
            <person name="Cao T."/>
            <person name="Chakraborty S."/>
            <person name="Gnanagobal H."/>
            <person name="Wescot J."/>
            <person name="Boyce D."/>
            <person name="Santander J."/>
        </authorList>
    </citation>
    <scope>NUCLEOTIDE SEQUENCE [LARGE SCALE GENOMIC DNA]</scope>
    <source>
        <strain evidence="1 2">J360</strain>
    </source>
</reference>
<dbReference type="RefSeq" id="WP_019283218.1">
    <property type="nucleotide sequence ID" value="NZ_CP023055.1"/>
</dbReference>
<dbReference type="Pfam" id="PF13988">
    <property type="entry name" value="DUF4225"/>
    <property type="match status" value="1"/>
</dbReference>
<evidence type="ECO:0000313" key="1">
    <source>
        <dbReference type="EMBL" id="AZS26971.1"/>
    </source>
</evidence>
<proteinExistence type="predicted"/>
<accession>A0A289GH04</accession>
<name>A0A289GH04_VIBAN</name>
<organism evidence="1 2">
    <name type="scientific">Vibrio anguillarum</name>
    <name type="common">Listonella anguillarum</name>
    <dbReference type="NCBI Taxonomy" id="55601"/>
    <lineage>
        <taxon>Bacteria</taxon>
        <taxon>Pseudomonadati</taxon>
        <taxon>Pseudomonadota</taxon>
        <taxon>Gammaproteobacteria</taxon>
        <taxon>Vibrionales</taxon>
        <taxon>Vibrionaceae</taxon>
        <taxon>Vibrio</taxon>
    </lineage>
</organism>
<dbReference type="Proteomes" id="UP000256923">
    <property type="component" value="Chromosome 2"/>
</dbReference>
<gene>
    <name evidence="1" type="ORF">DYL72_18690</name>
</gene>
<dbReference type="AlphaFoldDB" id="A0A289GH04"/>